<dbReference type="SUPFAM" id="SSF52540">
    <property type="entry name" value="P-loop containing nucleoside triphosphate hydrolases"/>
    <property type="match status" value="1"/>
</dbReference>
<keyword evidence="2" id="KW-0547">Nucleotide-binding</keyword>
<protein>
    <submittedName>
        <fullName evidence="6">ABC transporter-like protein</fullName>
    </submittedName>
</protein>
<dbReference type="OrthoDB" id="9799337at2"/>
<dbReference type="GO" id="GO:0016887">
    <property type="term" value="F:ATP hydrolysis activity"/>
    <property type="evidence" value="ECO:0007669"/>
    <property type="project" value="InterPro"/>
</dbReference>
<dbReference type="CDD" id="cd03214">
    <property type="entry name" value="ABC_Iron-Siderophores_B12_Hemin"/>
    <property type="match status" value="1"/>
</dbReference>
<evidence type="ECO:0000313" key="6">
    <source>
        <dbReference type="EMBL" id="CUO30095.1"/>
    </source>
</evidence>
<organism evidence="6 7">
    <name type="scientific">Clostridium disporicum</name>
    <dbReference type="NCBI Taxonomy" id="84024"/>
    <lineage>
        <taxon>Bacteria</taxon>
        <taxon>Bacillati</taxon>
        <taxon>Bacillota</taxon>
        <taxon>Clostridia</taxon>
        <taxon>Eubacteriales</taxon>
        <taxon>Clostridiaceae</taxon>
        <taxon>Clostridium</taxon>
    </lineage>
</organism>
<dbReference type="PANTHER" id="PTHR42794:SF1">
    <property type="entry name" value="HEMIN IMPORT ATP-BINDING PROTEIN HMUV"/>
    <property type="match status" value="1"/>
</dbReference>
<dbReference type="EMBL" id="CYZX01000007">
    <property type="protein sequence ID" value="CUO30095.1"/>
    <property type="molecule type" value="Genomic_DNA"/>
</dbReference>
<proteinExistence type="predicted"/>
<sequence>MKSLVHIDNIKFSYDEKEVLKGITLKFNKGKFYSIIGPNGCGKTTLIKNISSLLAPNKSTIFIDNKDLISMTPKEIAKILASVPQNIHINYEFKVYDVVMMGRVPHKGRFEGYNKKDREIVKKAMDKADIWKFKDKLVTELSGGELQRVVAARALAQDTDIILLDEPTSHLDLQYQIEFLKIFKDICNDKVIIAVLHDLNLVSLFSDEIIMLKDGEVIDIGEADKVMTRENIKKVYNIDVEIYNDNNRRYILPII</sequence>
<evidence type="ECO:0000259" key="5">
    <source>
        <dbReference type="PROSITE" id="PS50893"/>
    </source>
</evidence>
<reference evidence="6 7" key="1">
    <citation type="submission" date="2015-09" db="EMBL/GenBank/DDBJ databases">
        <authorList>
            <consortium name="Pathogen Informatics"/>
        </authorList>
    </citation>
    <scope>NUCLEOTIDE SEQUENCE [LARGE SCALE GENOMIC DNA]</scope>
    <source>
        <strain evidence="6 7">2789STDY5834856</strain>
    </source>
</reference>
<dbReference type="FunFam" id="3.40.50.300:FF:000134">
    <property type="entry name" value="Iron-enterobactin ABC transporter ATP-binding protein"/>
    <property type="match status" value="1"/>
</dbReference>
<keyword evidence="4" id="KW-1278">Translocase</keyword>
<gene>
    <name evidence="6" type="primary">yusV_1</name>
    <name evidence="6" type="ORF">ERS852471_01309</name>
</gene>
<evidence type="ECO:0000313" key="7">
    <source>
        <dbReference type="Proteomes" id="UP000095594"/>
    </source>
</evidence>
<dbReference type="Pfam" id="PF00005">
    <property type="entry name" value="ABC_tran"/>
    <property type="match status" value="1"/>
</dbReference>
<name>A0A174E1C0_9CLOT</name>
<dbReference type="GO" id="GO:0005524">
    <property type="term" value="F:ATP binding"/>
    <property type="evidence" value="ECO:0007669"/>
    <property type="project" value="UniProtKB-KW"/>
</dbReference>
<feature type="domain" description="ABC transporter" evidence="5">
    <location>
        <begin position="5"/>
        <end position="239"/>
    </location>
</feature>
<dbReference type="SMART" id="SM00382">
    <property type="entry name" value="AAA"/>
    <property type="match status" value="1"/>
</dbReference>
<dbReference type="PANTHER" id="PTHR42794">
    <property type="entry name" value="HEMIN IMPORT ATP-BINDING PROTEIN HMUV"/>
    <property type="match status" value="1"/>
</dbReference>
<dbReference type="Proteomes" id="UP000095594">
    <property type="component" value="Unassembled WGS sequence"/>
</dbReference>
<accession>A0A174E1C0</accession>
<dbReference type="InterPro" id="IPR027417">
    <property type="entry name" value="P-loop_NTPase"/>
</dbReference>
<dbReference type="InterPro" id="IPR003593">
    <property type="entry name" value="AAA+_ATPase"/>
</dbReference>
<keyword evidence="3" id="KW-0067">ATP-binding</keyword>
<keyword evidence="1" id="KW-0813">Transport</keyword>
<evidence type="ECO:0000256" key="4">
    <source>
        <dbReference type="ARBA" id="ARBA00022967"/>
    </source>
</evidence>
<dbReference type="AlphaFoldDB" id="A0A174E1C0"/>
<evidence type="ECO:0000256" key="2">
    <source>
        <dbReference type="ARBA" id="ARBA00022741"/>
    </source>
</evidence>
<evidence type="ECO:0000256" key="3">
    <source>
        <dbReference type="ARBA" id="ARBA00022840"/>
    </source>
</evidence>
<dbReference type="Gene3D" id="3.40.50.300">
    <property type="entry name" value="P-loop containing nucleotide triphosphate hydrolases"/>
    <property type="match status" value="1"/>
</dbReference>
<dbReference type="PROSITE" id="PS50893">
    <property type="entry name" value="ABC_TRANSPORTER_2"/>
    <property type="match status" value="1"/>
</dbReference>
<evidence type="ECO:0000256" key="1">
    <source>
        <dbReference type="ARBA" id="ARBA00022448"/>
    </source>
</evidence>
<dbReference type="InterPro" id="IPR003439">
    <property type="entry name" value="ABC_transporter-like_ATP-bd"/>
</dbReference>
<dbReference type="RefSeq" id="WP_055264893.1">
    <property type="nucleotide sequence ID" value="NZ_CABIXQ010000007.1"/>
</dbReference>